<dbReference type="STRING" id="658167.SAMN04488135_108148"/>
<reference evidence="3 4" key="1">
    <citation type="submission" date="2016-11" db="EMBL/GenBank/DDBJ databases">
        <authorList>
            <person name="Jaros S."/>
            <person name="Januszkiewicz K."/>
            <person name="Wedrychowicz H."/>
        </authorList>
    </citation>
    <scope>NUCLEOTIDE SEQUENCE [LARGE SCALE GENOMIC DNA]</scope>
    <source>
        <strain evidence="3 4">CGMCC 1.10190</strain>
    </source>
</reference>
<organism evidence="3 4">
    <name type="scientific">Pollutimonas bauzanensis</name>
    <dbReference type="NCBI Taxonomy" id="658167"/>
    <lineage>
        <taxon>Bacteria</taxon>
        <taxon>Pseudomonadati</taxon>
        <taxon>Pseudomonadota</taxon>
        <taxon>Betaproteobacteria</taxon>
        <taxon>Burkholderiales</taxon>
        <taxon>Alcaligenaceae</taxon>
        <taxon>Pollutimonas</taxon>
    </lineage>
</organism>
<dbReference type="GO" id="GO:0071281">
    <property type="term" value="P:cellular response to iron ion"/>
    <property type="evidence" value="ECO:0007669"/>
    <property type="project" value="TreeGrafter"/>
</dbReference>
<dbReference type="SUPFAM" id="SSF53807">
    <property type="entry name" value="Helical backbone' metal receptor"/>
    <property type="match status" value="1"/>
</dbReference>
<dbReference type="InterPro" id="IPR050902">
    <property type="entry name" value="ABC_Transporter_SBP"/>
</dbReference>
<evidence type="ECO:0000259" key="2">
    <source>
        <dbReference type="PROSITE" id="PS50983"/>
    </source>
</evidence>
<evidence type="ECO:0000313" key="3">
    <source>
        <dbReference type="EMBL" id="SHI08331.1"/>
    </source>
</evidence>
<protein>
    <submittedName>
        <fullName evidence="3">Substrate-binding protein</fullName>
    </submittedName>
</protein>
<dbReference type="PANTHER" id="PTHR30535">
    <property type="entry name" value="VITAMIN B12-BINDING PROTEIN"/>
    <property type="match status" value="1"/>
</dbReference>
<dbReference type="OrthoDB" id="9775594at2"/>
<evidence type="ECO:0000313" key="4">
    <source>
        <dbReference type="Proteomes" id="UP000184226"/>
    </source>
</evidence>
<dbReference type="RefSeq" id="WP_073104439.1">
    <property type="nucleotide sequence ID" value="NZ_FQXE01000008.1"/>
</dbReference>
<dbReference type="AlphaFoldDB" id="A0A1M5Y8B7"/>
<dbReference type="PANTHER" id="PTHR30535:SF34">
    <property type="entry name" value="MOLYBDATE-BINDING PROTEIN MOLA"/>
    <property type="match status" value="1"/>
</dbReference>
<name>A0A1M5Y8B7_9BURK</name>
<gene>
    <name evidence="3" type="ORF">SAMN04488135_108148</name>
</gene>
<keyword evidence="1" id="KW-0472">Membrane</keyword>
<keyword evidence="1" id="KW-0812">Transmembrane</keyword>
<dbReference type="InterPro" id="IPR002491">
    <property type="entry name" value="ABC_transptr_periplasmic_BD"/>
</dbReference>
<dbReference type="Pfam" id="PF01497">
    <property type="entry name" value="Peripla_BP_2"/>
    <property type="match status" value="1"/>
</dbReference>
<dbReference type="Proteomes" id="UP000184226">
    <property type="component" value="Unassembled WGS sequence"/>
</dbReference>
<dbReference type="PROSITE" id="PS50983">
    <property type="entry name" value="FE_B12_PBP"/>
    <property type="match status" value="1"/>
</dbReference>
<sequence>MATRYQCYLHVAMFALLVLGIGSRAFLPSVIRASQEQEKGAHIVLPIRHAMFGGAMPPDAFVTLDDSTEHVDSVQQYNLQGEIGGWLLRKVYPSLTKIETSGWGAQLDPEIVMLRQPDVIFSWKGRDSALLAMGFPQLVELESSRGKQVESHLKWWALFGRMLGKQDKARQLSQRYTRQLAALKHEIVQAHHPSVLLIVGGYDAGFWLPTNHHYDERFIQLNAKPLHKGLFGGKATLENVLMLDPDVIFLDTSAIGDQLVPAQLYVQPEWQAVRAVRGKRVYRMPDLPHFSIPVEDPIRLQWLAEILYPQVMPATIRQEVVATILAAYDYRMSENDIDTLLNLQANQASQNYQRFFRSENKYVENAQHHRHRYPCQ</sequence>
<feature type="transmembrane region" description="Helical" evidence="1">
    <location>
        <begin position="7"/>
        <end position="27"/>
    </location>
</feature>
<keyword evidence="1" id="KW-1133">Transmembrane helix</keyword>
<keyword evidence="4" id="KW-1185">Reference proteome</keyword>
<dbReference type="EMBL" id="FQXE01000008">
    <property type="protein sequence ID" value="SHI08331.1"/>
    <property type="molecule type" value="Genomic_DNA"/>
</dbReference>
<dbReference type="Gene3D" id="3.40.50.1980">
    <property type="entry name" value="Nitrogenase molybdenum iron protein domain"/>
    <property type="match status" value="2"/>
</dbReference>
<accession>A0A1M5Y8B7</accession>
<proteinExistence type="predicted"/>
<evidence type="ECO:0000256" key="1">
    <source>
        <dbReference type="SAM" id="Phobius"/>
    </source>
</evidence>
<feature type="domain" description="Fe/B12 periplasmic-binding" evidence="2">
    <location>
        <begin position="49"/>
        <end position="315"/>
    </location>
</feature>